<evidence type="ECO:0008006" key="3">
    <source>
        <dbReference type="Google" id="ProtNLM"/>
    </source>
</evidence>
<dbReference type="AlphaFoldDB" id="A0AAD5LZG5"/>
<accession>A0AAD5LZG5</accession>
<dbReference type="Proteomes" id="UP001209570">
    <property type="component" value="Unassembled WGS sequence"/>
</dbReference>
<dbReference type="EMBL" id="JAKCXM010002091">
    <property type="protein sequence ID" value="KAJ0390457.1"/>
    <property type="molecule type" value="Genomic_DNA"/>
</dbReference>
<sequence>MISLDLARQLGLKLRFNERLRIKGIGNVTTYVNAKATVKITLGASVVYYLEIWCGNIGDGVLCLLGMDFMIAAGVRIGAYEGAVRLRDEERIPLASSGSRPKLPKRIEVSSPTDLTIPPGESAHVPIIYGRHLADQLVIWACRGPHWVTTILSDSSGKPKSVKVTNISARLLSVASRTPVAHLVEAGHLPLGAGGPPPAVKQKS</sequence>
<protein>
    <recommendedName>
        <fullName evidence="3">Aspartic protease</fullName>
    </recommendedName>
</protein>
<name>A0AAD5LZG5_PYTIN</name>
<dbReference type="Gene3D" id="2.40.70.10">
    <property type="entry name" value="Acid Proteases"/>
    <property type="match status" value="1"/>
</dbReference>
<dbReference type="InterPro" id="IPR021109">
    <property type="entry name" value="Peptidase_aspartic_dom_sf"/>
</dbReference>
<evidence type="ECO:0000313" key="2">
    <source>
        <dbReference type="Proteomes" id="UP001209570"/>
    </source>
</evidence>
<keyword evidence="2" id="KW-1185">Reference proteome</keyword>
<evidence type="ECO:0000313" key="1">
    <source>
        <dbReference type="EMBL" id="KAJ0390457.1"/>
    </source>
</evidence>
<reference evidence="1" key="1">
    <citation type="submission" date="2021-12" db="EMBL/GenBank/DDBJ databases">
        <title>Prjna785345.</title>
        <authorList>
            <person name="Rujirawat T."/>
            <person name="Krajaejun T."/>
        </authorList>
    </citation>
    <scope>NUCLEOTIDE SEQUENCE</scope>
    <source>
        <strain evidence="1">Pi057C3</strain>
    </source>
</reference>
<comment type="caution">
    <text evidence="1">The sequence shown here is derived from an EMBL/GenBank/DDBJ whole genome shotgun (WGS) entry which is preliminary data.</text>
</comment>
<gene>
    <name evidence="1" type="ORF">P43SY_010249</name>
</gene>
<proteinExistence type="predicted"/>
<organism evidence="1 2">
    <name type="scientific">Pythium insidiosum</name>
    <name type="common">Pythiosis disease agent</name>
    <dbReference type="NCBI Taxonomy" id="114742"/>
    <lineage>
        <taxon>Eukaryota</taxon>
        <taxon>Sar</taxon>
        <taxon>Stramenopiles</taxon>
        <taxon>Oomycota</taxon>
        <taxon>Peronosporomycetes</taxon>
        <taxon>Pythiales</taxon>
        <taxon>Pythiaceae</taxon>
        <taxon>Pythium</taxon>
    </lineage>
</organism>